<keyword evidence="2" id="KW-1185">Reference proteome</keyword>
<protein>
    <submittedName>
        <fullName evidence="1">Uncharacterized protein</fullName>
    </submittedName>
</protein>
<organism evidence="1 2">
    <name type="scientific">Pradoshia eiseniae</name>
    <dbReference type="NCBI Taxonomy" id="2064768"/>
    <lineage>
        <taxon>Bacteria</taxon>
        <taxon>Bacillati</taxon>
        <taxon>Bacillota</taxon>
        <taxon>Bacilli</taxon>
        <taxon>Bacillales</taxon>
        <taxon>Bacillaceae</taxon>
        <taxon>Pradoshia</taxon>
    </lineage>
</organism>
<dbReference type="RefSeq" id="WP_104850554.1">
    <property type="nucleotide sequence ID" value="NZ_PKOZ01000014.1"/>
</dbReference>
<gene>
    <name evidence="1" type="ORF">CYL18_16205</name>
</gene>
<reference evidence="1 2" key="1">
    <citation type="submission" date="2017-12" db="EMBL/GenBank/DDBJ databases">
        <title>Taxonomic description and draft genome of Pradoshia cofamensis Gen. nov., sp. nov., a thermotolerant bacillale isolated from anterior gut of earthworm Eisenia fetida.</title>
        <authorList>
            <person name="Saha T."/>
            <person name="Chakraborty R."/>
        </authorList>
    </citation>
    <scope>NUCLEOTIDE SEQUENCE [LARGE SCALE GENOMIC DNA]</scope>
    <source>
        <strain evidence="1 2">EAG3</strain>
    </source>
</reference>
<comment type="caution">
    <text evidence="1">The sequence shown here is derived from an EMBL/GenBank/DDBJ whole genome shotgun (WGS) entry which is preliminary data.</text>
</comment>
<evidence type="ECO:0000313" key="1">
    <source>
        <dbReference type="EMBL" id="PQD94116.1"/>
    </source>
</evidence>
<dbReference type="AlphaFoldDB" id="A0A2S7MWH9"/>
<dbReference type="Proteomes" id="UP000239663">
    <property type="component" value="Unassembled WGS sequence"/>
</dbReference>
<name>A0A2S7MWH9_9BACI</name>
<evidence type="ECO:0000313" key="2">
    <source>
        <dbReference type="Proteomes" id="UP000239663"/>
    </source>
</evidence>
<dbReference type="OrthoDB" id="2450817at2"/>
<dbReference type="EMBL" id="PKOZ01000014">
    <property type="protein sequence ID" value="PQD94116.1"/>
    <property type="molecule type" value="Genomic_DNA"/>
</dbReference>
<proteinExistence type="predicted"/>
<accession>A0A2S7MWH9</accession>
<sequence length="450" mass="46323">MKRKVVKKLSVLLAIMFVLFQSFLVPLAGASWSGTSWKGDAWKGDSWTGDAWNTEGFSWEGEAWDPGKGWIQDGWEQDGWTQEGYTKDGWTGDGISAIDPATGQPWTGDKVNGIDPATGQPWTGDKVNGIDPVTGQPWTGNGVNGINPATGQPWIGNGNNGINPATGQPWAGQNGSGINPATGLPWIGIGSPGAGLSISQPGASGAAESDELDINPYDISKYVMNDLIVGQVNMTKDIASGDFSFKRPNDIYGLVLNGFKLGMGDNRALVNIDDAYGMANAGIDGAAAIKTLWGSSFAATGSLSGYRSLAATQVSSYTSALRPPMSMLSKVNVATASVGTVFSAIDTFKNTGKAIEVYQNDNSTGAAKTIAVSEATASLGEVLMNGGAVAAAIPGGQAIGAGLIIAGAGTFAISKGVKLVVSNWGSIKRGAGKAGRKIGSLFKSIKGAFS</sequence>